<evidence type="ECO:0000313" key="3">
    <source>
        <dbReference type="Proteomes" id="UP000638353"/>
    </source>
</evidence>
<accession>A0A918WSD9</accession>
<reference evidence="2" key="2">
    <citation type="submission" date="2020-09" db="EMBL/GenBank/DDBJ databases">
        <authorList>
            <person name="Sun Q."/>
            <person name="Ohkuma M."/>
        </authorList>
    </citation>
    <scope>NUCLEOTIDE SEQUENCE</scope>
    <source>
        <strain evidence="2">JCM 4637</strain>
    </source>
</reference>
<feature type="compositionally biased region" description="Gly residues" evidence="1">
    <location>
        <begin position="29"/>
        <end position="42"/>
    </location>
</feature>
<name>A0A918WSD9_9ACTN</name>
<dbReference type="EMBL" id="BMVC01000001">
    <property type="protein sequence ID" value="GHC78044.1"/>
    <property type="molecule type" value="Genomic_DNA"/>
</dbReference>
<feature type="region of interest" description="Disordered" evidence="1">
    <location>
        <begin position="158"/>
        <end position="182"/>
    </location>
</feature>
<evidence type="ECO:0000313" key="2">
    <source>
        <dbReference type="EMBL" id="GHC78044.1"/>
    </source>
</evidence>
<comment type="caution">
    <text evidence="2">The sequence shown here is derived from an EMBL/GenBank/DDBJ whole genome shotgun (WGS) entry which is preliminary data.</text>
</comment>
<dbReference type="AlphaFoldDB" id="A0A918WSD9"/>
<dbReference type="Proteomes" id="UP000638353">
    <property type="component" value="Unassembled WGS sequence"/>
</dbReference>
<feature type="region of interest" description="Disordered" evidence="1">
    <location>
        <begin position="1"/>
        <end position="42"/>
    </location>
</feature>
<proteinExistence type="predicted"/>
<protein>
    <submittedName>
        <fullName evidence="2">Uncharacterized protein</fullName>
    </submittedName>
</protein>
<gene>
    <name evidence="2" type="ORF">GCM10010334_02940</name>
</gene>
<reference evidence="2" key="1">
    <citation type="journal article" date="2014" name="Int. J. Syst. Evol. Microbiol.">
        <title>Complete genome sequence of Corynebacterium casei LMG S-19264T (=DSM 44701T), isolated from a smear-ripened cheese.</title>
        <authorList>
            <consortium name="US DOE Joint Genome Institute (JGI-PGF)"/>
            <person name="Walter F."/>
            <person name="Albersmeier A."/>
            <person name="Kalinowski J."/>
            <person name="Ruckert C."/>
        </authorList>
    </citation>
    <scope>NUCLEOTIDE SEQUENCE</scope>
    <source>
        <strain evidence="2">JCM 4637</strain>
    </source>
</reference>
<sequence>MTGLLPAVGEGAGHVSGAEDSNSHVEEGSWGGWGGGSGWGTGGVGTMGVGPEVRGLGRAVGSLGGSSSTLSAVSTGGTPMALSARLVRRIARDFPEPGSAAEAERLLDGVPDGTERVGAAVVLYARGSVPRLRCAIELARSDWRDVLAGAGLADEDWPSRLVAELGTEPPRSPGAAGPARPE</sequence>
<evidence type="ECO:0000256" key="1">
    <source>
        <dbReference type="SAM" id="MobiDB-lite"/>
    </source>
</evidence>
<organism evidence="2 3">
    <name type="scientific">Streptomyces finlayi</name>
    <dbReference type="NCBI Taxonomy" id="67296"/>
    <lineage>
        <taxon>Bacteria</taxon>
        <taxon>Bacillati</taxon>
        <taxon>Actinomycetota</taxon>
        <taxon>Actinomycetes</taxon>
        <taxon>Kitasatosporales</taxon>
        <taxon>Streptomycetaceae</taxon>
        <taxon>Streptomyces</taxon>
    </lineage>
</organism>
<feature type="compositionally biased region" description="Low complexity" evidence="1">
    <location>
        <begin position="173"/>
        <end position="182"/>
    </location>
</feature>